<evidence type="ECO:0000256" key="3">
    <source>
        <dbReference type="ARBA" id="ARBA00022729"/>
    </source>
</evidence>
<dbReference type="SUPFAM" id="SSF48452">
    <property type="entry name" value="TPR-like"/>
    <property type="match status" value="1"/>
</dbReference>
<dbReference type="AlphaFoldDB" id="A0A934WY94"/>
<proteinExistence type="inferred from homology"/>
<dbReference type="GO" id="GO:0009279">
    <property type="term" value="C:cell outer membrane"/>
    <property type="evidence" value="ECO:0007669"/>
    <property type="project" value="UniProtKB-SubCell"/>
</dbReference>
<dbReference type="RefSeq" id="WP_201430694.1">
    <property type="nucleotide sequence ID" value="NZ_JAEQBW010000003.1"/>
</dbReference>
<keyword evidence="3 6" id="KW-0732">Signal</keyword>
<keyword evidence="4" id="KW-0472">Membrane</keyword>
<gene>
    <name evidence="9" type="ORF">JKA74_08170</name>
</gene>
<reference evidence="9" key="1">
    <citation type="submission" date="2021-01" db="EMBL/GenBank/DDBJ databases">
        <title>Marivirga aurantiaca sp. nov., isolated from intertidal surface sediments.</title>
        <authorList>
            <person name="Zhang M."/>
        </authorList>
    </citation>
    <scope>NUCLEOTIDE SEQUENCE</scope>
    <source>
        <strain evidence="9">S37H4</strain>
    </source>
</reference>
<dbReference type="InterPro" id="IPR011990">
    <property type="entry name" value="TPR-like_helical_dom_sf"/>
</dbReference>
<keyword evidence="10" id="KW-1185">Reference proteome</keyword>
<feature type="signal peptide" evidence="6">
    <location>
        <begin position="1"/>
        <end position="18"/>
    </location>
</feature>
<evidence type="ECO:0000256" key="1">
    <source>
        <dbReference type="ARBA" id="ARBA00004442"/>
    </source>
</evidence>
<dbReference type="InterPro" id="IPR012944">
    <property type="entry name" value="SusD_RagB_dom"/>
</dbReference>
<dbReference type="Proteomes" id="UP000611723">
    <property type="component" value="Unassembled WGS sequence"/>
</dbReference>
<keyword evidence="5" id="KW-0998">Cell outer membrane</keyword>
<evidence type="ECO:0000259" key="7">
    <source>
        <dbReference type="Pfam" id="PF07980"/>
    </source>
</evidence>
<evidence type="ECO:0000313" key="9">
    <source>
        <dbReference type="EMBL" id="MBK6265010.1"/>
    </source>
</evidence>
<dbReference type="Gene3D" id="1.25.40.390">
    <property type="match status" value="1"/>
</dbReference>
<name>A0A934WY94_9BACT</name>
<comment type="caution">
    <text evidence="9">The sequence shown here is derived from an EMBL/GenBank/DDBJ whole genome shotgun (WGS) entry which is preliminary data.</text>
</comment>
<dbReference type="Pfam" id="PF07980">
    <property type="entry name" value="SusD_RagB"/>
    <property type="match status" value="1"/>
</dbReference>
<evidence type="ECO:0000256" key="6">
    <source>
        <dbReference type="SAM" id="SignalP"/>
    </source>
</evidence>
<evidence type="ECO:0000256" key="4">
    <source>
        <dbReference type="ARBA" id="ARBA00023136"/>
    </source>
</evidence>
<dbReference type="EMBL" id="JAEQBW010000003">
    <property type="protein sequence ID" value="MBK6265010.1"/>
    <property type="molecule type" value="Genomic_DNA"/>
</dbReference>
<organism evidence="9 10">
    <name type="scientific">Marivirga aurantiaca</name>
    <dbReference type="NCBI Taxonomy" id="2802615"/>
    <lineage>
        <taxon>Bacteria</taxon>
        <taxon>Pseudomonadati</taxon>
        <taxon>Bacteroidota</taxon>
        <taxon>Cytophagia</taxon>
        <taxon>Cytophagales</taxon>
        <taxon>Marivirgaceae</taxon>
        <taxon>Marivirga</taxon>
    </lineage>
</organism>
<dbReference type="Pfam" id="PF14322">
    <property type="entry name" value="SusD-like_3"/>
    <property type="match status" value="1"/>
</dbReference>
<feature type="domain" description="RagB/SusD" evidence="7">
    <location>
        <begin position="345"/>
        <end position="422"/>
    </location>
</feature>
<sequence>MKKIIYIFLMGSFLLASCTDLEVENKAALPQDVVLADVEGFEAVLFAAYESVNDFGYYGQTMMIAPEILADNMELAQLTGRYELEYVNALNSGIDIWFNRYTAINECNIVINLINGEGVAGDQATKDQIVAEAKFLRALFYHDLARVYGYEPGQEVDGFNASVILRTEPTLGLSNADDRARATNVQVYEQIEQDLLEAIPALPDATAGAGAVARANKSAARLLLARVYLYWGRNSDAATLAQQVIEGDGSDLVPAADYLASWDDAANPFHPESVFESDLQAADWSTVDGANASLHSLLMNDEGGSQFIIVASDELIATIESQAGDVRRGLFNTEALGEEFAKWQGNKGTASFQENIPILRLSEGYLIAAEALGAGAGDPFLNALRVSRGLAGGVSATVDNVLRERRIEYMAEGHRWFDLKRLGRNIPKPAVSGASTLPYNDFKILPRLPQAELELSDGALVQNPFYN</sequence>
<dbReference type="InterPro" id="IPR033985">
    <property type="entry name" value="SusD-like_N"/>
</dbReference>
<comment type="subcellular location">
    <subcellularLocation>
        <location evidence="1">Cell outer membrane</location>
    </subcellularLocation>
</comment>
<evidence type="ECO:0000313" key="10">
    <source>
        <dbReference type="Proteomes" id="UP000611723"/>
    </source>
</evidence>
<dbReference type="PROSITE" id="PS51257">
    <property type="entry name" value="PROKAR_LIPOPROTEIN"/>
    <property type="match status" value="1"/>
</dbReference>
<protein>
    <submittedName>
        <fullName evidence="9">RagB/SusD family nutrient uptake outer membrane protein</fullName>
    </submittedName>
</protein>
<accession>A0A934WY94</accession>
<comment type="similarity">
    <text evidence="2">Belongs to the SusD family.</text>
</comment>
<evidence type="ECO:0000259" key="8">
    <source>
        <dbReference type="Pfam" id="PF14322"/>
    </source>
</evidence>
<evidence type="ECO:0000256" key="2">
    <source>
        <dbReference type="ARBA" id="ARBA00006275"/>
    </source>
</evidence>
<feature type="chain" id="PRO_5037488616" evidence="6">
    <location>
        <begin position="19"/>
        <end position="467"/>
    </location>
</feature>
<feature type="domain" description="SusD-like N-terminal" evidence="8">
    <location>
        <begin position="91"/>
        <end position="229"/>
    </location>
</feature>
<evidence type="ECO:0000256" key="5">
    <source>
        <dbReference type="ARBA" id="ARBA00023237"/>
    </source>
</evidence>